<dbReference type="HOGENOM" id="CLU_088871_0_0_5"/>
<organism evidence="2">
    <name type="scientific">Chelativorans sp. (strain BNC1)</name>
    <dbReference type="NCBI Taxonomy" id="266779"/>
    <lineage>
        <taxon>Bacteria</taxon>
        <taxon>Pseudomonadati</taxon>
        <taxon>Pseudomonadota</taxon>
        <taxon>Alphaproteobacteria</taxon>
        <taxon>Hyphomicrobiales</taxon>
        <taxon>Phyllobacteriaceae</taxon>
        <taxon>Chelativorans</taxon>
    </lineage>
</organism>
<sequence>MEKIMRFALVDSVRSEASPGSIGYCPGCSEPMTAKCGTRKIWHWAHRSRRTCDPWWEPETVWHRMWKSHFASGWQEAIQLDDAGEKHIADVRTESGLVIEFQHSHLPEKERSAREAFYQNMVWVVDGTRLKRDRPRFLSGRTLLRPTWLKGVFVTQRPQECFPAGWLNCTMPVFFDREAIEQSGTKLATLWCLLPERAEGQAVIAAVSRPAFLRAARERPQIIPSRTIVETIAAGLRRERMIAELNARRRFYGLPLGQNGRSKRFGRRRRPRY</sequence>
<protein>
    <submittedName>
        <fullName evidence="2">Competence protein-like protein</fullName>
    </submittedName>
</protein>
<geneLocation type="plasmid" evidence="2">
    <name>1</name>
</geneLocation>
<evidence type="ECO:0000313" key="2">
    <source>
        <dbReference type="EMBL" id="ABG61377.1"/>
    </source>
</evidence>
<dbReference type="InterPro" id="IPR057253">
    <property type="entry name" value="CoiA-like_N"/>
</dbReference>
<dbReference type="AlphaFoldDB" id="Q11MJ2"/>
<dbReference type="EMBL" id="CP000389">
    <property type="protein sequence ID" value="ABG61377.1"/>
    <property type="molecule type" value="Genomic_DNA"/>
</dbReference>
<name>Q11MJ2_CHESB</name>
<keyword evidence="2" id="KW-0614">Plasmid</keyword>
<evidence type="ECO:0000259" key="1">
    <source>
        <dbReference type="Pfam" id="PF25164"/>
    </source>
</evidence>
<feature type="domain" description="Competence protein CoiA-like N-terminal" evidence="1">
    <location>
        <begin position="24"/>
        <end position="53"/>
    </location>
</feature>
<dbReference type="KEGG" id="mes:Meso_4410"/>
<gene>
    <name evidence="2" type="ordered locus">Meso_4410</name>
</gene>
<proteinExistence type="predicted"/>
<accession>Q11MJ2</accession>
<reference evidence="2" key="1">
    <citation type="submission" date="2006-06" db="EMBL/GenBank/DDBJ databases">
        <title>Complete sequence of Plasmid 1 of Chelativorans sp. BNC1.</title>
        <authorList>
            <consortium name="US DOE Joint Genome Institute"/>
            <person name="Copeland A."/>
            <person name="Lucas S."/>
            <person name="Lapidus A."/>
            <person name="Barry K."/>
            <person name="Detter J.C."/>
            <person name="Glavina del Rio T."/>
            <person name="Hammon N."/>
            <person name="Israni S."/>
            <person name="Dalin E."/>
            <person name="Tice H."/>
            <person name="Pitluck S."/>
            <person name="Chertkov O."/>
            <person name="Brettin T."/>
            <person name="Bruce D."/>
            <person name="Han C."/>
            <person name="Tapia R."/>
            <person name="Gilna P."/>
            <person name="Schmutz J."/>
            <person name="Larimer F."/>
            <person name="Land M."/>
            <person name="Hauser L."/>
            <person name="Kyrpides N."/>
            <person name="Mikhailova N."/>
            <person name="Richardson P."/>
        </authorList>
    </citation>
    <scope>NUCLEOTIDE SEQUENCE</scope>
    <source>
        <strain evidence="2">BNC1</strain>
        <plasmid evidence="2">1</plasmid>
    </source>
</reference>
<dbReference type="Pfam" id="PF25164">
    <property type="entry name" value="CoiA_N"/>
    <property type="match status" value="1"/>
</dbReference>